<dbReference type="EMBL" id="JACXAD010000010">
    <property type="protein sequence ID" value="MBD2768425.1"/>
    <property type="molecule type" value="Genomic_DNA"/>
</dbReference>
<keyword evidence="2" id="KW-1185">Reference proteome</keyword>
<evidence type="ECO:0000313" key="2">
    <source>
        <dbReference type="Proteomes" id="UP000612233"/>
    </source>
</evidence>
<comment type="caution">
    <text evidence="1">The sequence shown here is derived from an EMBL/GenBank/DDBJ whole genome shotgun (WGS) entry which is preliminary data.</text>
</comment>
<proteinExistence type="predicted"/>
<organism evidence="1 2">
    <name type="scientific">Hymenobacter montanus</name>
    <dbReference type="NCBI Taxonomy" id="2771359"/>
    <lineage>
        <taxon>Bacteria</taxon>
        <taxon>Pseudomonadati</taxon>
        <taxon>Bacteroidota</taxon>
        <taxon>Cytophagia</taxon>
        <taxon>Cytophagales</taxon>
        <taxon>Hymenobacteraceae</taxon>
        <taxon>Hymenobacter</taxon>
    </lineage>
</organism>
<name>A0A927BCT3_9BACT</name>
<dbReference type="AlphaFoldDB" id="A0A927BCT3"/>
<accession>A0A927BCT3</accession>
<evidence type="ECO:0000313" key="1">
    <source>
        <dbReference type="EMBL" id="MBD2768425.1"/>
    </source>
</evidence>
<dbReference type="Proteomes" id="UP000612233">
    <property type="component" value="Unassembled WGS sequence"/>
</dbReference>
<reference evidence="1" key="1">
    <citation type="submission" date="2020-09" db="EMBL/GenBank/DDBJ databases">
        <authorList>
            <person name="Kim M.K."/>
        </authorList>
    </citation>
    <scope>NUCLEOTIDE SEQUENCE</scope>
    <source>
        <strain evidence="1">BT664</strain>
    </source>
</reference>
<gene>
    <name evidence="1" type="ORF">IC235_11040</name>
</gene>
<dbReference type="RefSeq" id="WP_191005232.1">
    <property type="nucleotide sequence ID" value="NZ_JACXAD010000010.1"/>
</dbReference>
<sequence>MLTRLPVNRDSSRRFKGEVLLQPKAYQKRFASMGHHITAILIRSAFNEAKAAEYDMRPVRLKQGLTLFHIDHYYSACWQHLPGIHSKLIIPNEAAIAKIMRDVLWPNEPVYALITTDYFSGLGQQYGGVFKGIDNLNKSVDNINKALRYLGVRATQHQDEFDLIGLGAIRSQPDYLDKYSDLAEAYGV</sequence>
<protein>
    <submittedName>
        <fullName evidence="1">Uncharacterized protein</fullName>
    </submittedName>
</protein>